<dbReference type="Pfam" id="PF24883">
    <property type="entry name" value="NPHP3_N"/>
    <property type="match status" value="1"/>
</dbReference>
<proteinExistence type="predicted"/>
<feature type="repeat" description="ANK" evidence="3">
    <location>
        <begin position="1574"/>
        <end position="1600"/>
    </location>
</feature>
<feature type="region of interest" description="Disordered" evidence="4">
    <location>
        <begin position="2196"/>
        <end position="2225"/>
    </location>
</feature>
<keyword evidence="1" id="KW-0677">Repeat</keyword>
<feature type="repeat" description="ANK" evidence="3">
    <location>
        <begin position="978"/>
        <end position="1010"/>
    </location>
</feature>
<feature type="repeat" description="ANK" evidence="3">
    <location>
        <begin position="1541"/>
        <end position="1573"/>
    </location>
</feature>
<dbReference type="Gene3D" id="1.25.40.20">
    <property type="entry name" value="Ankyrin repeat-containing domain"/>
    <property type="match status" value="6"/>
</dbReference>
<evidence type="ECO:0000256" key="1">
    <source>
        <dbReference type="ARBA" id="ARBA00022737"/>
    </source>
</evidence>
<dbReference type="InterPro" id="IPR002110">
    <property type="entry name" value="Ankyrin_rpt"/>
</dbReference>
<feature type="compositionally biased region" description="Basic and acidic residues" evidence="4">
    <location>
        <begin position="2204"/>
        <end position="2225"/>
    </location>
</feature>
<comment type="caution">
    <text evidence="6">The sequence shown here is derived from an EMBL/GenBank/DDBJ whole genome shotgun (WGS) entry which is preliminary data.</text>
</comment>
<accession>A0A8H4LMN4</accession>
<evidence type="ECO:0000256" key="4">
    <source>
        <dbReference type="SAM" id="MobiDB-lite"/>
    </source>
</evidence>
<evidence type="ECO:0000313" key="7">
    <source>
        <dbReference type="Proteomes" id="UP000554235"/>
    </source>
</evidence>
<evidence type="ECO:0000313" key="6">
    <source>
        <dbReference type="EMBL" id="KAF4472043.1"/>
    </source>
</evidence>
<dbReference type="SUPFAM" id="SSF48403">
    <property type="entry name" value="Ankyrin repeat"/>
    <property type="match status" value="5"/>
</dbReference>
<dbReference type="PANTHER" id="PTHR24198">
    <property type="entry name" value="ANKYRIN REPEAT AND PROTEIN KINASE DOMAIN-CONTAINING PROTEIN"/>
    <property type="match status" value="1"/>
</dbReference>
<dbReference type="InterPro" id="IPR027417">
    <property type="entry name" value="P-loop_NTPase"/>
</dbReference>
<evidence type="ECO:0000256" key="3">
    <source>
        <dbReference type="PROSITE-ProRule" id="PRU00023"/>
    </source>
</evidence>
<dbReference type="Gene3D" id="3.40.50.300">
    <property type="entry name" value="P-loop containing nucleotide triphosphate hydrolases"/>
    <property type="match status" value="1"/>
</dbReference>
<gene>
    <name evidence="6" type="ORF">FALBO_1057</name>
</gene>
<dbReference type="InterPro" id="IPR036770">
    <property type="entry name" value="Ankyrin_rpt-contain_sf"/>
</dbReference>
<dbReference type="PROSITE" id="PS50297">
    <property type="entry name" value="ANK_REP_REGION"/>
    <property type="match status" value="3"/>
</dbReference>
<feature type="repeat" description="ANK" evidence="3">
    <location>
        <begin position="1817"/>
        <end position="1849"/>
    </location>
</feature>
<dbReference type="Pfam" id="PF12796">
    <property type="entry name" value="Ank_2"/>
    <property type="match status" value="1"/>
</dbReference>
<reference evidence="6 7" key="1">
    <citation type="submission" date="2020-01" db="EMBL/GenBank/DDBJ databases">
        <title>Identification and distribution of gene clusters putatively required for synthesis of sphingolipid metabolism inhibitors in phylogenetically diverse species of the filamentous fungus Fusarium.</title>
        <authorList>
            <person name="Kim H.-S."/>
            <person name="Busman M."/>
            <person name="Brown D.W."/>
            <person name="Divon H."/>
            <person name="Uhlig S."/>
            <person name="Proctor R.H."/>
        </authorList>
    </citation>
    <scope>NUCLEOTIDE SEQUENCE [LARGE SCALE GENOMIC DNA]</scope>
    <source>
        <strain evidence="6 7">NRRL 20459</strain>
    </source>
</reference>
<dbReference type="Pfam" id="PF13857">
    <property type="entry name" value="Ank_5"/>
    <property type="match status" value="1"/>
</dbReference>
<dbReference type="PANTHER" id="PTHR24198:SF165">
    <property type="entry name" value="ANKYRIN REPEAT-CONTAINING PROTEIN-RELATED"/>
    <property type="match status" value="1"/>
</dbReference>
<dbReference type="PROSITE" id="PS50088">
    <property type="entry name" value="ANK_REPEAT"/>
    <property type="match status" value="5"/>
</dbReference>
<sequence>MADPLSMAASIAGIISLADALYRHVYKFARAAIGAKEDVQLLANEVNAFSGVLRTLEALANELETSGQAFEPALQVDHLTQCRGLFEKIQARVMKAADNFNSRSRLEGIARQLKWPFSASETRGLLQQLSRCKDSISLATSADTMRNLQLCLMRQEQHGDTLSKISESLKKVEIQTGILVDSRKQLVLDFFMPPDVNPQAKLDQSIKLRQPTTGEWLTHSFGFTEWLQTPGSRLWLNGIPGGGKTVIAGAIIQAAIMRSRAESDVAVAFSFCDYKQKSTLKPVKILGSIASQLAIQRDDTFELLQSYYDELHPARALNRPADPNELVGIITSMCDLLQQVIIVVDGLDECGDGISNVLEMLSDLTSYTTSTSIALLSRNDFEIRQVFGDEFKQIPIEAHTKDLDIYVRAEMERRIRAKRLHLQNLRIRDEIHNELVSRANGIELVTDADRWLALNELPPTLPETYLRLLQRINKRPLRVRKMVQRCLQFIAFFMPMPIEALCQALSTPEVIGAKLDDTNTVSERDIALCCSSLIRKTADGESFEFAHFSVREFLEHESLSQTTELATYRLVKSDGEAQLALQCLRFLQMSNFDEKSLACLLSDSHEAGGGTNLPSFCWYAAIGLLELTTEGFHNALVLDAAKSLFHSPGSSNFLLWIYITLVATVETKFITTAGDPFGKTLQIEEVLNDAEAKIRASVLDRSLLPLHVACILNFPEICSMLLLEGVPVNIECALGTPLLLAEMSLPGVLRKLVGLYPGHNSFTFSYFLSSSFRRNETINCLVSAGASFTYLDKPIGNHSLLYIVAIIGCHLKDFGQVITLLDHGIVPRNDEITAFGDYLETWSGLDDCQKLATPLLKLFNYMMRSSIYDSNWGFKLGEELWRTAISLGFDFTNNPDLTDSRISLAAEAMVEKTFLAFKNDDTATLQLCLKDGRVNILGSFERGGTEGELLHHAVAYDALNCVRLLLELGSDIHRKTKSGATIIHCCDSAGDGSVLKLLVKRGALLLAQDQNSYTLWHLCASSNICNMPFLDALFNIDQELSERALVMKTEVGSTPLTLALTAVEEARDHEVDATENKAIFFLDYCQNLPHFWDKHEDIFPRTTQTASRKVLQHVVDLGFMPDATQPYETTPLHNLGANATHEWTEYLKSMYPGALSLRVENRLPLELYIERVLWAGKPPRSDVLHALAPLHFLGLKDCEGVTVWEFVCQLKHQAQRWENSKYFLKTGYKALKHVDGDLLSTKAMEAYEAETGQCGVLLLLSSSPWIREFSTLISRSTLDRSIRLSTLWDPKDEVAVGFLKRAIQDGNDAKVELLIKHGLNVHQRESGTSPIECACQPEVATELCSSDNGIKILQCLLDHSIPERLREFSADHEAISLLHRLAMESPPERIEWLLKQLVDKGADLNAINPNASSWLRMSPLAWHLRKGSIKCAALLLEMGADPVFTGPGKPGGDDWQFDALTWAVQIGSMWFLEKLHTDSIERRIELNWTPKLHVSADSSNQELRDSNISLFHVLCMEGNIDAVQFYIEQELIEDIDFAIDRGITPLHFSTMVNNIAVMEYLISNGSSIDSQTEYGATALHLAASWGHLESTELLLRLGASNLIDHSEQTARMLAVKHGYGSVIDLLDKQFGDPGSSGDMSSEILASLSQSLGKAIESGNMDECKRLFACGHPLNKPIHARQPAHPLLYAIAMDQIEIAQWLLDNGASVMVNDGDICPPERSTSVLEEAARREAALPLLPNILVRYHQGGGCWYRGYELPLHWASEYNNLEGLRLILEYFIDNAVTIGDRSHLSHNDVVRLVLNRQYLRLEDDDTWAHGATALHIAVKRGHLACAELLLANGADPDGTDIDGESPLDCTSDPEMATLLLQHGASPLPTILLHRFNSLLRLWANNCTALMALYHETYAKSLGVQLGEISDLAAPSFIQEGPYALNFSADHEPISVMAIAGFGSKDVSYGHGYLLNRFIFGHRNLHGFVLNSQINPENLQPLPWHWCEQYEKLPFLNTTFDHFRCRFDDRHLKTWLNLQPDRGWSPLCRAASNGSIRAMENCLHIGAEIDFEGCPLGSALMIASACGKLEAVKLLVRKGAATSYVGRIGPINVISVARSKKVKAWLLVGRFNDRLSLMGGDDARDSHSDNPISYWSGPVQARYNLVTWTARHASESALEYAKRLNWIKRNSFQDGAVSPVDGFIYPQHCSQENSTADPDHETRTPGENTQVDRAKAKASEVCNGDVEGVNDMSAPESDEVHYEEPVLAQGTYDSPGLSGFVVTLRGEIDRAR</sequence>
<dbReference type="OrthoDB" id="194358at2759"/>
<dbReference type="Pfam" id="PF13637">
    <property type="entry name" value="Ank_4"/>
    <property type="match status" value="1"/>
</dbReference>
<name>A0A8H4LMN4_9HYPO</name>
<feature type="repeat" description="ANK" evidence="3">
    <location>
        <begin position="950"/>
        <end position="977"/>
    </location>
</feature>
<dbReference type="EMBL" id="JAADYS010000136">
    <property type="protein sequence ID" value="KAF4472043.1"/>
    <property type="molecule type" value="Genomic_DNA"/>
</dbReference>
<feature type="domain" description="Nephrocystin 3-like N-terminal" evidence="5">
    <location>
        <begin position="213"/>
        <end position="378"/>
    </location>
</feature>
<evidence type="ECO:0000259" key="5">
    <source>
        <dbReference type="Pfam" id="PF24883"/>
    </source>
</evidence>
<keyword evidence="7" id="KW-1185">Reference proteome</keyword>
<dbReference type="InterPro" id="IPR056884">
    <property type="entry name" value="NPHP3-like_N"/>
</dbReference>
<evidence type="ECO:0000256" key="2">
    <source>
        <dbReference type="ARBA" id="ARBA00023043"/>
    </source>
</evidence>
<dbReference type="SMART" id="SM00248">
    <property type="entry name" value="ANK"/>
    <property type="match status" value="15"/>
</dbReference>
<protein>
    <submittedName>
        <fullName evidence="6">Ankyrin repeat</fullName>
    </submittedName>
</protein>
<keyword evidence="2 3" id="KW-0040">ANK repeat</keyword>
<dbReference type="Proteomes" id="UP000554235">
    <property type="component" value="Unassembled WGS sequence"/>
</dbReference>
<organism evidence="6 7">
    <name type="scientific">Fusarium albosuccineum</name>
    <dbReference type="NCBI Taxonomy" id="1237068"/>
    <lineage>
        <taxon>Eukaryota</taxon>
        <taxon>Fungi</taxon>
        <taxon>Dikarya</taxon>
        <taxon>Ascomycota</taxon>
        <taxon>Pezizomycotina</taxon>
        <taxon>Sordariomycetes</taxon>
        <taxon>Hypocreomycetidae</taxon>
        <taxon>Hypocreales</taxon>
        <taxon>Nectriaceae</taxon>
        <taxon>Fusarium</taxon>
        <taxon>Fusarium decemcellulare species complex</taxon>
    </lineage>
</organism>